<keyword evidence="10" id="KW-0472">Membrane</keyword>
<dbReference type="NCBIfam" id="TIGR01007">
    <property type="entry name" value="eps_fam"/>
    <property type="match status" value="1"/>
</dbReference>
<organism evidence="12 13">
    <name type="scientific">Mycolicibacterium vaccae ATCC 25954</name>
    <dbReference type="NCBI Taxonomy" id="1194972"/>
    <lineage>
        <taxon>Bacteria</taxon>
        <taxon>Bacillati</taxon>
        <taxon>Actinomycetota</taxon>
        <taxon>Actinomycetes</taxon>
        <taxon>Mycobacteriales</taxon>
        <taxon>Mycobacteriaceae</taxon>
        <taxon>Mycolicibacterium</taxon>
    </lineage>
</organism>
<evidence type="ECO:0000256" key="1">
    <source>
        <dbReference type="ARBA" id="ARBA00007316"/>
    </source>
</evidence>
<sequence>MYQASTRLFVATASAGGNSEIYDGGLFAERRVLSYIELLTGDILAQRTIDKLGLDMSVSELQDQIEASSPADTVVIDVAVSDRSAARARDIANGLSDEFVVMAAELETPTLGAQPNARVIVQQRADIPGSSAAPKTARTMAVAALLGAIVGIIIALVRGRSDDAVRSPRTLEEATGVGLLAEIPFQAKLRENPQISFQSDSSPPAEAFRDLRVNLKFLEVADGPRVLTMTSAMPEEGRTSTAINLALALAESGHTVIVVDGDMRRPRIARYLNLSGQNGLSNVLGGEIALREALQQTSSPRLTALTSGPLPPSPTELLESPATADVLNELSAQFDYVVVDTPSLLKPDGAILAAASQGVLMIARFGTTQRDDLVQGCNSLNRAGAPLVGTVLTMAPAKRSRSSAYYSSPDDPRQVPPEHGHRRSRGN</sequence>
<evidence type="ECO:0000313" key="13">
    <source>
        <dbReference type="Proteomes" id="UP000006072"/>
    </source>
</evidence>
<comment type="similarity">
    <text evidence="1">Belongs to the CpsD/CapB family.</text>
</comment>
<proteinExistence type="inferred from homology"/>
<dbReference type="InterPro" id="IPR027417">
    <property type="entry name" value="P-loop_NTPase"/>
</dbReference>
<dbReference type="Proteomes" id="UP000006072">
    <property type="component" value="Unassembled WGS sequence"/>
</dbReference>
<dbReference type="InterPro" id="IPR050445">
    <property type="entry name" value="Bact_polysacc_biosynth/exp"/>
</dbReference>
<dbReference type="CDD" id="cd05387">
    <property type="entry name" value="BY-kinase"/>
    <property type="match status" value="1"/>
</dbReference>
<name>K0URC3_MYCVA</name>
<keyword evidence="10" id="KW-0812">Transmembrane</keyword>
<dbReference type="eggNOG" id="COG0489">
    <property type="taxonomic scope" value="Bacteria"/>
</dbReference>
<keyword evidence="7" id="KW-0829">Tyrosine-protein kinase</keyword>
<dbReference type="eggNOG" id="COG3944">
    <property type="taxonomic scope" value="Bacteria"/>
</dbReference>
<dbReference type="EC" id="2.7.10.2" evidence="2"/>
<dbReference type="Pfam" id="PF13614">
    <property type="entry name" value="AAA_31"/>
    <property type="match status" value="1"/>
</dbReference>
<dbReference type="HOGENOM" id="CLU_009912_4_1_11"/>
<dbReference type="PANTHER" id="PTHR32309">
    <property type="entry name" value="TYROSINE-PROTEIN KINASE"/>
    <property type="match status" value="1"/>
</dbReference>
<feature type="compositionally biased region" description="Basic and acidic residues" evidence="9">
    <location>
        <begin position="410"/>
        <end position="419"/>
    </location>
</feature>
<dbReference type="AlphaFoldDB" id="K0URC3"/>
<keyword evidence="6" id="KW-0067">ATP-binding</keyword>
<keyword evidence="10" id="KW-1133">Transmembrane helix</keyword>
<accession>K0URC3</accession>
<dbReference type="SUPFAM" id="SSF52540">
    <property type="entry name" value="P-loop containing nucleoside triphosphate hydrolases"/>
    <property type="match status" value="1"/>
</dbReference>
<evidence type="ECO:0000256" key="7">
    <source>
        <dbReference type="ARBA" id="ARBA00023137"/>
    </source>
</evidence>
<evidence type="ECO:0000256" key="5">
    <source>
        <dbReference type="ARBA" id="ARBA00022777"/>
    </source>
</evidence>
<evidence type="ECO:0000256" key="2">
    <source>
        <dbReference type="ARBA" id="ARBA00011903"/>
    </source>
</evidence>
<dbReference type="PATRIC" id="fig|1194972.3.peg.2295"/>
<keyword evidence="3" id="KW-0808">Transferase</keyword>
<dbReference type="PANTHER" id="PTHR32309:SF13">
    <property type="entry name" value="FERRIC ENTEROBACTIN TRANSPORT PROTEIN FEPE"/>
    <property type="match status" value="1"/>
</dbReference>
<evidence type="ECO:0000256" key="6">
    <source>
        <dbReference type="ARBA" id="ARBA00022840"/>
    </source>
</evidence>
<evidence type="ECO:0000256" key="9">
    <source>
        <dbReference type="SAM" id="MobiDB-lite"/>
    </source>
</evidence>
<comment type="catalytic activity">
    <reaction evidence="8">
        <text>L-tyrosyl-[protein] + ATP = O-phospho-L-tyrosyl-[protein] + ADP + H(+)</text>
        <dbReference type="Rhea" id="RHEA:10596"/>
        <dbReference type="Rhea" id="RHEA-COMP:10136"/>
        <dbReference type="Rhea" id="RHEA-COMP:20101"/>
        <dbReference type="ChEBI" id="CHEBI:15378"/>
        <dbReference type="ChEBI" id="CHEBI:30616"/>
        <dbReference type="ChEBI" id="CHEBI:46858"/>
        <dbReference type="ChEBI" id="CHEBI:61978"/>
        <dbReference type="ChEBI" id="CHEBI:456216"/>
        <dbReference type="EC" id="2.7.10.2"/>
    </reaction>
</comment>
<keyword evidence="13" id="KW-1185">Reference proteome</keyword>
<evidence type="ECO:0000256" key="3">
    <source>
        <dbReference type="ARBA" id="ARBA00022679"/>
    </source>
</evidence>
<dbReference type="InterPro" id="IPR025669">
    <property type="entry name" value="AAA_dom"/>
</dbReference>
<feature type="domain" description="AAA" evidence="11">
    <location>
        <begin position="237"/>
        <end position="345"/>
    </location>
</feature>
<feature type="transmembrane region" description="Helical" evidence="10">
    <location>
        <begin position="140"/>
        <end position="159"/>
    </location>
</feature>
<protein>
    <recommendedName>
        <fullName evidence="2">non-specific protein-tyrosine kinase</fullName>
        <ecNumber evidence="2">2.7.10.2</ecNumber>
    </recommendedName>
</protein>
<keyword evidence="5" id="KW-0418">Kinase</keyword>
<dbReference type="GO" id="GO:0005524">
    <property type="term" value="F:ATP binding"/>
    <property type="evidence" value="ECO:0007669"/>
    <property type="project" value="UniProtKB-KW"/>
</dbReference>
<dbReference type="GO" id="GO:0005886">
    <property type="term" value="C:plasma membrane"/>
    <property type="evidence" value="ECO:0007669"/>
    <property type="project" value="TreeGrafter"/>
</dbReference>
<evidence type="ECO:0000259" key="11">
    <source>
        <dbReference type="Pfam" id="PF13614"/>
    </source>
</evidence>
<evidence type="ECO:0000256" key="10">
    <source>
        <dbReference type="SAM" id="Phobius"/>
    </source>
</evidence>
<gene>
    <name evidence="12" type="ORF">MVAC_11452</name>
</gene>
<keyword evidence="4" id="KW-0547">Nucleotide-binding</keyword>
<feature type="region of interest" description="Disordered" evidence="9">
    <location>
        <begin position="397"/>
        <end position="427"/>
    </location>
</feature>
<dbReference type="EMBL" id="ALQA01000020">
    <property type="protein sequence ID" value="EJZ09667.1"/>
    <property type="molecule type" value="Genomic_DNA"/>
</dbReference>
<dbReference type="GO" id="GO:0004715">
    <property type="term" value="F:non-membrane spanning protein tyrosine kinase activity"/>
    <property type="evidence" value="ECO:0007669"/>
    <property type="project" value="UniProtKB-EC"/>
</dbReference>
<comment type="caution">
    <text evidence="12">The sequence shown here is derived from an EMBL/GenBank/DDBJ whole genome shotgun (WGS) entry which is preliminary data.</text>
</comment>
<evidence type="ECO:0000256" key="4">
    <source>
        <dbReference type="ARBA" id="ARBA00022741"/>
    </source>
</evidence>
<dbReference type="InterPro" id="IPR005702">
    <property type="entry name" value="Wzc-like_C"/>
</dbReference>
<reference evidence="12 13" key="1">
    <citation type="journal article" date="2012" name="J. Bacteriol.">
        <title>Complete Genome Sequence of Mycobacterium vaccae Type Strain ATCC 25954.</title>
        <authorList>
            <person name="Ho Y.S."/>
            <person name="Adroub S.A."/>
            <person name="Abadi M."/>
            <person name="Al Alwan B."/>
            <person name="Alkhateeb R."/>
            <person name="Gao G."/>
            <person name="Ragab A."/>
            <person name="Ali S."/>
            <person name="van Soolingen D."/>
            <person name="Bitter W."/>
            <person name="Pain A."/>
            <person name="Abdallah A.M."/>
        </authorList>
    </citation>
    <scope>NUCLEOTIDE SEQUENCE [LARGE SCALE GENOMIC DNA]</scope>
    <source>
        <strain evidence="12 13">ATCC 25954</strain>
    </source>
</reference>
<evidence type="ECO:0000256" key="8">
    <source>
        <dbReference type="ARBA" id="ARBA00051245"/>
    </source>
</evidence>
<dbReference type="Gene3D" id="3.40.50.300">
    <property type="entry name" value="P-loop containing nucleotide triphosphate hydrolases"/>
    <property type="match status" value="1"/>
</dbReference>
<evidence type="ECO:0000313" key="12">
    <source>
        <dbReference type="EMBL" id="EJZ09667.1"/>
    </source>
</evidence>